<protein>
    <submittedName>
        <fullName evidence="1">Uncharacterized protein</fullName>
    </submittedName>
</protein>
<dbReference type="EMBL" id="JACDUH010000003">
    <property type="protein sequence ID" value="MBA2851696.1"/>
    <property type="molecule type" value="Genomic_DNA"/>
</dbReference>
<comment type="caution">
    <text evidence="1">The sequence shown here is derived from an EMBL/GenBank/DDBJ whole genome shotgun (WGS) entry which is preliminary data.</text>
</comment>
<reference evidence="1 2" key="1">
    <citation type="submission" date="2020-07" db="EMBL/GenBank/DDBJ databases">
        <title>Genomic Encyclopedia of Type Strains, Phase IV (KMG-V): Genome sequencing to study the core and pangenomes of soil and plant-associated prokaryotes.</title>
        <authorList>
            <person name="Whitman W."/>
        </authorList>
    </citation>
    <scope>NUCLEOTIDE SEQUENCE [LARGE SCALE GENOMIC DNA]</scope>
    <source>
        <strain evidence="1 2">A1</strain>
    </source>
</reference>
<proteinExistence type="predicted"/>
<organism evidence="1 2">
    <name type="scientific">Methanococcus maripaludis</name>
    <name type="common">Methanococcus deltae</name>
    <dbReference type="NCBI Taxonomy" id="39152"/>
    <lineage>
        <taxon>Archaea</taxon>
        <taxon>Methanobacteriati</taxon>
        <taxon>Methanobacteriota</taxon>
        <taxon>Methanomada group</taxon>
        <taxon>Methanococci</taxon>
        <taxon>Methanococcales</taxon>
        <taxon>Methanococcaceae</taxon>
        <taxon>Methanococcus</taxon>
    </lineage>
</organism>
<dbReference type="RefSeq" id="WP_181501522.1">
    <property type="nucleotide sequence ID" value="NZ_JACDUH010000003.1"/>
</dbReference>
<evidence type="ECO:0000313" key="1">
    <source>
        <dbReference type="EMBL" id="MBA2851696.1"/>
    </source>
</evidence>
<name>A0A7J9P0Z1_METMI</name>
<dbReference type="AlphaFoldDB" id="A0A7J9P0Z1"/>
<accession>A0A7J9P0Z1</accession>
<sequence>MIEIKIIPGLVVKRQERSMLCAIVESENGCMVQVKCNSLSYYFSMSTPDSTRTAVTKLRMFATKSISAMFLFMTNMNPQIPLIVTHRDNLGPETFIIEHRIAKPPFVIDIDNHSDYKIIHLGSSPMLLNSKNEKVIKHGINIFEPPLTVKELFNYLRKHGRVYEGMLKMMYTNQGMVTNAFYIEDYDSYVIVTDDYIFSEKTIAVDDYTFVVNESEPLLDGIIDTTTTYGLCHINDDFSFSTCESQEDIEVFKNILEKNYVSKVV</sequence>
<dbReference type="Proteomes" id="UP000564425">
    <property type="component" value="Unassembled WGS sequence"/>
</dbReference>
<gene>
    <name evidence="1" type="ORF">HNP86_001855</name>
</gene>
<evidence type="ECO:0000313" key="2">
    <source>
        <dbReference type="Proteomes" id="UP000564425"/>
    </source>
</evidence>